<keyword evidence="3" id="KW-1185">Reference proteome</keyword>
<feature type="region of interest" description="Disordered" evidence="1">
    <location>
        <begin position="210"/>
        <end position="237"/>
    </location>
</feature>
<feature type="compositionally biased region" description="Polar residues" evidence="1">
    <location>
        <begin position="213"/>
        <end position="222"/>
    </location>
</feature>
<feature type="compositionally biased region" description="Polar residues" evidence="1">
    <location>
        <begin position="276"/>
        <end position="290"/>
    </location>
</feature>
<dbReference type="EMBL" id="CAJVPL010000650">
    <property type="protein sequence ID" value="CAG8518170.1"/>
    <property type="molecule type" value="Genomic_DNA"/>
</dbReference>
<dbReference type="Proteomes" id="UP000789831">
    <property type="component" value="Unassembled WGS sequence"/>
</dbReference>
<sequence length="506" mass="57594">MSSDTPTSDFEYEEIPNKVIIAKTQEVFQAYHIASEAYKQASEALRNAAQRVEELRKLLPEDMCIQLPSDLLSEFPTKISSDSVSSSPFQQIVLPDLRGVKEKSSRKKLKKRSRKRVRQDIDDMKYDSNDVLVPIGGEKNENQINKGSSNFTIKDRPAQEIENNKGLENQNSIEIRMHKFNSKNTNEVNRNPKKPAEGITLPSIRTIEKIPGGSNSISTAQTALHHHQSLRSKSASMPTLSLEIPYKSPKNSEAQEISQQFRYLEQLNEQDRKNDQSINSNNPTPNQSHLFNKEPRSIRYSNNHGKMPKPRYQPYRNRSTPTINTDSTNKFHKKDPSDSSPPSFPHYPHDIFNSELSPTRPYQQRTPETSTTTSPTTPNTTVSVQQSTIHSFFLDGIPHQSVPASNWFYEVTKHTYTPQPLSAEESELVDDFIKYAGPRLKDPACTQAVIAQEIIDLSNNTCKMAQASVSTMMRRISVPKHPAMRRAIQSWIENERKKSEKAHMYV</sequence>
<comment type="caution">
    <text evidence="2">The sequence shown here is derived from an EMBL/GenBank/DDBJ whole genome shotgun (WGS) entry which is preliminary data.</text>
</comment>
<feature type="compositionally biased region" description="Polar residues" evidence="1">
    <location>
        <begin position="316"/>
        <end position="328"/>
    </location>
</feature>
<dbReference type="OrthoDB" id="10393547at2759"/>
<organism evidence="2 3">
    <name type="scientific">Ambispora gerdemannii</name>
    <dbReference type="NCBI Taxonomy" id="144530"/>
    <lineage>
        <taxon>Eukaryota</taxon>
        <taxon>Fungi</taxon>
        <taxon>Fungi incertae sedis</taxon>
        <taxon>Mucoromycota</taxon>
        <taxon>Glomeromycotina</taxon>
        <taxon>Glomeromycetes</taxon>
        <taxon>Archaeosporales</taxon>
        <taxon>Ambisporaceae</taxon>
        <taxon>Ambispora</taxon>
    </lineage>
</organism>
<evidence type="ECO:0000256" key="1">
    <source>
        <dbReference type="SAM" id="MobiDB-lite"/>
    </source>
</evidence>
<evidence type="ECO:0000313" key="3">
    <source>
        <dbReference type="Proteomes" id="UP000789831"/>
    </source>
</evidence>
<name>A0A9N9F8J6_9GLOM</name>
<dbReference type="AlphaFoldDB" id="A0A9N9F8J6"/>
<reference evidence="2" key="1">
    <citation type="submission" date="2021-06" db="EMBL/GenBank/DDBJ databases">
        <authorList>
            <person name="Kallberg Y."/>
            <person name="Tangrot J."/>
            <person name="Rosling A."/>
        </authorList>
    </citation>
    <scope>NUCLEOTIDE SEQUENCE</scope>
    <source>
        <strain evidence="2">MT106</strain>
    </source>
</reference>
<proteinExistence type="predicted"/>
<feature type="compositionally biased region" description="Low complexity" evidence="1">
    <location>
        <begin position="363"/>
        <end position="381"/>
    </location>
</feature>
<evidence type="ECO:0000313" key="2">
    <source>
        <dbReference type="EMBL" id="CAG8518170.1"/>
    </source>
</evidence>
<gene>
    <name evidence="2" type="ORF">AGERDE_LOCUS5094</name>
</gene>
<accession>A0A9N9F8J6</accession>
<protein>
    <submittedName>
        <fullName evidence="2">56_t:CDS:1</fullName>
    </submittedName>
</protein>
<feature type="region of interest" description="Disordered" evidence="1">
    <location>
        <begin position="270"/>
        <end position="381"/>
    </location>
</feature>